<dbReference type="Proteomes" id="UP000194737">
    <property type="component" value="Unassembled WGS sequence"/>
</dbReference>
<evidence type="ECO:0000313" key="2">
    <source>
        <dbReference type="Proteomes" id="UP000194737"/>
    </source>
</evidence>
<dbReference type="EMBL" id="NGLB01000001">
    <property type="protein sequence ID" value="OTN98825.1"/>
    <property type="molecule type" value="Genomic_DNA"/>
</dbReference>
<sequence length="137" mass="16373">MTNNILISIYPRYMEKIINKQKNFEFRNFYLTSDPYNIFWIYETIPTKALKYKLIVKNPITKLKKNQHYFLGDDKFEQLVQKGKYAYEIIHLEEILLPISLSNLKNLGVTAPQGYAYIKKYPSLVDILEKVELKRIF</sequence>
<reference evidence="1 2" key="1">
    <citation type="submission" date="2017-05" db="EMBL/GenBank/DDBJ databases">
        <title>The Genome Sequence of Enterococcus faecium 6F2_DIV0138.</title>
        <authorList>
            <consortium name="The Broad Institute Genomics Platform"/>
            <consortium name="The Broad Institute Genomic Center for Infectious Diseases"/>
            <person name="Earl A."/>
            <person name="Manson A."/>
            <person name="Schwartman J."/>
            <person name="Gilmore M."/>
            <person name="Abouelleil A."/>
            <person name="Cao P."/>
            <person name="Chapman S."/>
            <person name="Cusick C."/>
            <person name="Shea T."/>
            <person name="Young S."/>
            <person name="Neafsey D."/>
            <person name="Nusbaum C."/>
            <person name="Birren B."/>
        </authorList>
    </citation>
    <scope>NUCLEOTIDE SEQUENCE [LARGE SCALE GENOMIC DNA]</scope>
    <source>
        <strain evidence="1 2">6F2_DIV0138</strain>
    </source>
</reference>
<organism evidence="1 2">
    <name type="scientific">Enterococcus faecium</name>
    <name type="common">Streptococcus faecium</name>
    <dbReference type="NCBI Taxonomy" id="1352"/>
    <lineage>
        <taxon>Bacteria</taxon>
        <taxon>Bacillati</taxon>
        <taxon>Bacillota</taxon>
        <taxon>Bacilli</taxon>
        <taxon>Lactobacillales</taxon>
        <taxon>Enterococcaceae</taxon>
        <taxon>Enterococcus</taxon>
    </lineage>
</organism>
<name>A0AB73N4W7_ENTFC</name>
<comment type="caution">
    <text evidence="1">The sequence shown here is derived from an EMBL/GenBank/DDBJ whole genome shotgun (WGS) entry which is preliminary data.</text>
</comment>
<gene>
    <name evidence="1" type="ORF">A5804_000308</name>
</gene>
<dbReference type="AlphaFoldDB" id="A0AB73N4W7"/>
<dbReference type="SUPFAM" id="SSF88697">
    <property type="entry name" value="PUA domain-like"/>
    <property type="match status" value="1"/>
</dbReference>
<evidence type="ECO:0000313" key="1">
    <source>
        <dbReference type="EMBL" id="OTN98825.1"/>
    </source>
</evidence>
<accession>A0AB73N4W7</accession>
<protein>
    <submittedName>
        <fullName evidence="1">Uncharacterized protein</fullName>
    </submittedName>
</protein>
<dbReference type="InterPro" id="IPR015947">
    <property type="entry name" value="PUA-like_sf"/>
</dbReference>
<proteinExistence type="predicted"/>